<gene>
    <name evidence="1" type="ORF">SAMN05216230_107301</name>
</gene>
<dbReference type="Pfam" id="PF07963">
    <property type="entry name" value="N_methyl"/>
    <property type="match status" value="1"/>
</dbReference>
<reference evidence="1 2" key="1">
    <citation type="submission" date="2016-10" db="EMBL/GenBank/DDBJ databases">
        <authorList>
            <person name="de Groot N.N."/>
        </authorList>
    </citation>
    <scope>NUCLEOTIDE SEQUENCE [LARGE SCALE GENOMIC DNA]</scope>
    <source>
        <strain evidence="1 2">LMG 27941</strain>
    </source>
</reference>
<dbReference type="NCBIfam" id="TIGR02532">
    <property type="entry name" value="IV_pilin_GFxxxE"/>
    <property type="match status" value="1"/>
</dbReference>
<dbReference type="AlphaFoldDB" id="A0A1H9NQR8"/>
<name>A0A1H9NQR8_9PSED</name>
<dbReference type="NCBIfam" id="TIGR02523">
    <property type="entry name" value="type_IV_pilV"/>
    <property type="match status" value="1"/>
</dbReference>
<protein>
    <submittedName>
        <fullName evidence="1">Type IV pilus assembly protein PilV</fullName>
    </submittedName>
</protein>
<dbReference type="PROSITE" id="PS00409">
    <property type="entry name" value="PROKAR_NTER_METHYL"/>
    <property type="match status" value="1"/>
</dbReference>
<dbReference type="InterPro" id="IPR013362">
    <property type="entry name" value="Pilus_4_PilV"/>
</dbReference>
<dbReference type="EMBL" id="FOEQ01000007">
    <property type="protein sequence ID" value="SER38330.1"/>
    <property type="molecule type" value="Genomic_DNA"/>
</dbReference>
<dbReference type="RefSeq" id="WP_143067559.1">
    <property type="nucleotide sequence ID" value="NZ_FOEQ01000007.1"/>
</dbReference>
<organism evidence="1 2">
    <name type="scientific">Pseudomonas soli</name>
    <dbReference type="NCBI Taxonomy" id="1306993"/>
    <lineage>
        <taxon>Bacteria</taxon>
        <taxon>Pseudomonadati</taxon>
        <taxon>Pseudomonadota</taxon>
        <taxon>Gammaproteobacteria</taxon>
        <taxon>Pseudomonadales</taxon>
        <taxon>Pseudomonadaceae</taxon>
        <taxon>Pseudomonas</taxon>
    </lineage>
</organism>
<evidence type="ECO:0000313" key="1">
    <source>
        <dbReference type="EMBL" id="SER38330.1"/>
    </source>
</evidence>
<evidence type="ECO:0000313" key="2">
    <source>
        <dbReference type="Proteomes" id="UP000199221"/>
    </source>
</evidence>
<dbReference type="InterPro" id="IPR012902">
    <property type="entry name" value="N_methyl_site"/>
</dbReference>
<proteinExistence type="predicted"/>
<sequence>MWAKEGGMTLLEVLLAMTVLALGVFAAAALQVRGMQAAESALRDGQALQLAQGMFERVRASGTLEAGEESAWRSRVTQVLGTSAQGLIRRHAGMLELRVSWPAQAEGRPPLQLQGRVLP</sequence>
<dbReference type="Proteomes" id="UP000199221">
    <property type="component" value="Unassembled WGS sequence"/>
</dbReference>
<accession>A0A1H9NQR8</accession>